<evidence type="ECO:0000313" key="1">
    <source>
        <dbReference type="EMBL" id="TCV88986.1"/>
    </source>
</evidence>
<evidence type="ECO:0000313" key="2">
    <source>
        <dbReference type="Proteomes" id="UP000295367"/>
    </source>
</evidence>
<organism evidence="1 2">
    <name type="scientific">Sulfurirhabdus autotrophica</name>
    <dbReference type="NCBI Taxonomy" id="1706046"/>
    <lineage>
        <taxon>Bacteria</taxon>
        <taxon>Pseudomonadati</taxon>
        <taxon>Pseudomonadota</taxon>
        <taxon>Betaproteobacteria</taxon>
        <taxon>Nitrosomonadales</taxon>
        <taxon>Sulfuricellaceae</taxon>
        <taxon>Sulfurirhabdus</taxon>
    </lineage>
</organism>
<dbReference type="OrthoDB" id="9799165at2"/>
<name>A0A4R3YAL2_9PROT</name>
<dbReference type="PANTHER" id="PTHR41729:SF1">
    <property type="entry name" value="GLUTAMYL-TRNA SYNTHETASE"/>
    <property type="match status" value="1"/>
</dbReference>
<proteinExistence type="predicted"/>
<keyword evidence="2" id="KW-1185">Reference proteome</keyword>
<dbReference type="AlphaFoldDB" id="A0A4R3YAL2"/>
<dbReference type="EMBL" id="SMCO01000003">
    <property type="protein sequence ID" value="TCV88986.1"/>
    <property type="molecule type" value="Genomic_DNA"/>
</dbReference>
<accession>A0A4R3YAL2</accession>
<dbReference type="Pfam" id="PF13875">
    <property type="entry name" value="DUF4202"/>
    <property type="match status" value="1"/>
</dbReference>
<protein>
    <submittedName>
        <fullName evidence="1">Uncharacterized protein DUF4202</fullName>
    </submittedName>
</protein>
<dbReference type="RefSeq" id="WP_124945977.1">
    <property type="nucleotide sequence ID" value="NZ_BHVT01000020.1"/>
</dbReference>
<reference evidence="1 2" key="1">
    <citation type="submission" date="2019-03" db="EMBL/GenBank/DDBJ databases">
        <title>Genomic Encyclopedia of Type Strains, Phase IV (KMG-IV): sequencing the most valuable type-strain genomes for metagenomic binning, comparative biology and taxonomic classification.</title>
        <authorList>
            <person name="Goeker M."/>
        </authorList>
    </citation>
    <scope>NUCLEOTIDE SEQUENCE [LARGE SCALE GENOMIC DNA]</scope>
    <source>
        <strain evidence="1 2">DSM 100309</strain>
    </source>
</reference>
<dbReference type="Proteomes" id="UP000295367">
    <property type="component" value="Unassembled WGS sequence"/>
</dbReference>
<dbReference type="PANTHER" id="PTHR41729">
    <property type="entry name" value="GLUTAMYL-TRNA SYNTHETASE"/>
    <property type="match status" value="1"/>
</dbReference>
<sequence>MTTNTTERFAQAIAGFDAANAEDPNKEISEGAEHPKELLYAQRMSAMLKRFAPEASEAVQLAVRCQHIQRWKSARTDYPATPEGYKKWRTDLQKFHAETAGNIMREAGYDDEMITRVQSLLRKEGLKRNPETQLLEDVVDLVFLEYYMDDFVKKYSHYDEAKWIDIIQKTWRKMSPEGHKFALTLNLPPAHVPLILKAVG</sequence>
<comment type="caution">
    <text evidence="1">The sequence shown here is derived from an EMBL/GenBank/DDBJ whole genome shotgun (WGS) entry which is preliminary data.</text>
</comment>
<dbReference type="InterPro" id="IPR025255">
    <property type="entry name" value="DUF4202"/>
</dbReference>
<gene>
    <name evidence="1" type="ORF">EDC63_10357</name>
</gene>